<feature type="transmembrane region" description="Helical" evidence="11">
    <location>
        <begin position="69"/>
        <end position="91"/>
    </location>
</feature>
<dbReference type="Pfam" id="PF00571">
    <property type="entry name" value="CBS"/>
    <property type="match status" value="2"/>
</dbReference>
<feature type="transmembrane region" description="Helical" evidence="11">
    <location>
        <begin position="202"/>
        <end position="227"/>
    </location>
</feature>
<feature type="domain" description="CBS" evidence="12">
    <location>
        <begin position="522"/>
        <end position="577"/>
    </location>
</feature>
<evidence type="ECO:0000256" key="11">
    <source>
        <dbReference type="SAM" id="Phobius"/>
    </source>
</evidence>
<name>A8MA93_CALMQ</name>
<feature type="transmembrane region" description="Helical" evidence="11">
    <location>
        <begin position="239"/>
        <end position="263"/>
    </location>
</feature>
<dbReference type="InterPro" id="IPR046342">
    <property type="entry name" value="CBS_dom_sf"/>
</dbReference>
<dbReference type="PROSITE" id="PS51371">
    <property type="entry name" value="CBS"/>
    <property type="match status" value="1"/>
</dbReference>
<evidence type="ECO:0000256" key="6">
    <source>
        <dbReference type="ARBA" id="ARBA00023136"/>
    </source>
</evidence>
<proteinExistence type="predicted"/>
<dbReference type="Proteomes" id="UP000001137">
    <property type="component" value="Chromosome"/>
</dbReference>
<protein>
    <submittedName>
        <fullName evidence="13">Chloride channel core</fullName>
    </submittedName>
</protein>
<gene>
    <name evidence="13" type="ordered locus">Cmaq_0176</name>
</gene>
<dbReference type="InterPro" id="IPR000644">
    <property type="entry name" value="CBS_dom"/>
</dbReference>
<feature type="transmembrane region" description="Helical" evidence="11">
    <location>
        <begin position="313"/>
        <end position="336"/>
    </location>
</feature>
<evidence type="ECO:0000256" key="5">
    <source>
        <dbReference type="ARBA" id="ARBA00023065"/>
    </source>
</evidence>
<evidence type="ECO:0000256" key="3">
    <source>
        <dbReference type="ARBA" id="ARBA00022692"/>
    </source>
</evidence>
<dbReference type="InterPro" id="IPR050368">
    <property type="entry name" value="ClC-type_chloride_channel"/>
</dbReference>
<dbReference type="KEGG" id="cma:Cmaq_0176"/>
<evidence type="ECO:0000256" key="2">
    <source>
        <dbReference type="ARBA" id="ARBA00022448"/>
    </source>
</evidence>
<feature type="transmembrane region" description="Helical" evidence="11">
    <location>
        <begin position="414"/>
        <end position="435"/>
    </location>
</feature>
<dbReference type="Gene3D" id="1.10.3080.10">
    <property type="entry name" value="Clc chloride channel"/>
    <property type="match status" value="1"/>
</dbReference>
<dbReference type="FunFam" id="1.10.3080.10:FF:000018">
    <property type="entry name" value="Chloride transporter, ClC family"/>
    <property type="match status" value="1"/>
</dbReference>
<keyword evidence="8" id="KW-0868">Chloride</keyword>
<dbReference type="SMART" id="SM00116">
    <property type="entry name" value="CBS"/>
    <property type="match status" value="2"/>
</dbReference>
<dbReference type="STRING" id="397948.Cmaq_0176"/>
<dbReference type="SUPFAM" id="SSF54631">
    <property type="entry name" value="CBS-domain pair"/>
    <property type="match status" value="1"/>
</dbReference>
<dbReference type="RefSeq" id="WP_012185245.1">
    <property type="nucleotide sequence ID" value="NC_009954.1"/>
</dbReference>
<sequence length="586" mass="63158">MNISELPYYVKWFILGIVIGVVAGLSALAFYFTLKFMEYLFMVRLIAFKPPLPIGEGGSLNYVLHAGRLWLIPVSTALGGLLSGLIVYTWAPEAEGHGTDAAINAFHRLQGRIRRRIPPIKLIASAITIGSGGSAGREGPTAQLSAGIGSFIADLLGLSAEDRRIAVAVGIGAGIGSIFKAPMGGAILAAEVLYKRDMETEVLFPALVASVVGYSIFSSIVGFTPIFGYYTGVFNPLRLPLYAVLGIVDGLVAVLYVKTFYFIHDSFKRWRISNYVKPVIGGLATGLIGLLVPEILGTGYGWVNLAEFNNVNAFASPVLIPPLMILILLPFLKIIATSFTVGSGGSGGVFAPGIVIGAFTGFDAWLLFHYLTPGLTPNPAPFVIVSMLALFGASAKAPLAVMFMVIEMTGSYQLLPAAMIAVAIAYIVSGDYTIYRAQVPTRRDSPAHANEYKVPLIMELKVKDCRIIKGPVVSPSDDAGKALNTMLRLRYTALPVVDDGRFIGLISIYNMNGGRGKVSDYIIRDTQYVTPESTLYDALTVMSKLGTTWVPVVSNGEFLGILTMENMNKAYTERLRSLMPNKQPYH</sequence>
<evidence type="ECO:0000256" key="1">
    <source>
        <dbReference type="ARBA" id="ARBA00004141"/>
    </source>
</evidence>
<dbReference type="AlphaFoldDB" id="A8MA93"/>
<evidence type="ECO:0000313" key="13">
    <source>
        <dbReference type="EMBL" id="ABW01025.1"/>
    </source>
</evidence>
<evidence type="ECO:0000256" key="7">
    <source>
        <dbReference type="ARBA" id="ARBA00023173"/>
    </source>
</evidence>
<keyword evidence="9" id="KW-0407">Ion channel</keyword>
<keyword evidence="3 11" id="KW-0812">Transmembrane</keyword>
<feature type="transmembrane region" description="Helical" evidence="11">
    <location>
        <begin position="348"/>
        <end position="368"/>
    </location>
</feature>
<dbReference type="HOGENOM" id="CLU_015263_5_3_2"/>
<dbReference type="CDD" id="cd00400">
    <property type="entry name" value="Voltage_gated_ClC"/>
    <property type="match status" value="1"/>
</dbReference>
<dbReference type="PRINTS" id="PR00762">
    <property type="entry name" value="CLCHANNEL"/>
</dbReference>
<dbReference type="GO" id="GO:0034707">
    <property type="term" value="C:chloride channel complex"/>
    <property type="evidence" value="ECO:0007669"/>
    <property type="project" value="UniProtKB-KW"/>
</dbReference>
<evidence type="ECO:0000256" key="8">
    <source>
        <dbReference type="ARBA" id="ARBA00023214"/>
    </source>
</evidence>
<dbReference type="GO" id="GO:0005254">
    <property type="term" value="F:chloride channel activity"/>
    <property type="evidence" value="ECO:0007669"/>
    <property type="project" value="UniProtKB-KW"/>
</dbReference>
<evidence type="ECO:0000256" key="10">
    <source>
        <dbReference type="PROSITE-ProRule" id="PRU00703"/>
    </source>
</evidence>
<evidence type="ECO:0000256" key="9">
    <source>
        <dbReference type="ARBA" id="ARBA00023303"/>
    </source>
</evidence>
<organism evidence="13 14">
    <name type="scientific">Caldivirga maquilingensis (strain ATCC 700844 / DSM 13496 / JCM 10307 / IC-167)</name>
    <dbReference type="NCBI Taxonomy" id="397948"/>
    <lineage>
        <taxon>Archaea</taxon>
        <taxon>Thermoproteota</taxon>
        <taxon>Thermoprotei</taxon>
        <taxon>Thermoproteales</taxon>
        <taxon>Thermoproteaceae</taxon>
        <taxon>Caldivirga</taxon>
    </lineage>
</organism>
<dbReference type="InterPro" id="IPR014743">
    <property type="entry name" value="Cl-channel_core"/>
</dbReference>
<dbReference type="EMBL" id="CP000852">
    <property type="protein sequence ID" value="ABW01025.1"/>
    <property type="molecule type" value="Genomic_DNA"/>
</dbReference>
<dbReference type="GeneID" id="5708722"/>
<evidence type="ECO:0000259" key="12">
    <source>
        <dbReference type="PROSITE" id="PS51371"/>
    </source>
</evidence>
<keyword evidence="5" id="KW-0406">Ion transport</keyword>
<dbReference type="eggNOG" id="arCOG02569">
    <property type="taxonomic scope" value="Archaea"/>
</dbReference>
<keyword evidence="14" id="KW-1185">Reference proteome</keyword>
<keyword evidence="2" id="KW-0813">Transport</keyword>
<dbReference type="SUPFAM" id="SSF81340">
    <property type="entry name" value="Clc chloride channel"/>
    <property type="match status" value="1"/>
</dbReference>
<feature type="transmembrane region" description="Helical" evidence="11">
    <location>
        <begin position="275"/>
        <end position="293"/>
    </location>
</feature>
<reference evidence="13 14" key="1">
    <citation type="submission" date="2007-10" db="EMBL/GenBank/DDBJ databases">
        <title>Complete sequence of Caldivirga maquilingensis IC-167.</title>
        <authorList>
            <consortium name="US DOE Joint Genome Institute"/>
            <person name="Copeland A."/>
            <person name="Lucas S."/>
            <person name="Lapidus A."/>
            <person name="Barry K."/>
            <person name="Glavina del Rio T."/>
            <person name="Dalin E."/>
            <person name="Tice H."/>
            <person name="Pitluck S."/>
            <person name="Saunders E."/>
            <person name="Brettin T."/>
            <person name="Bruce D."/>
            <person name="Detter J.C."/>
            <person name="Han C."/>
            <person name="Schmutz J."/>
            <person name="Larimer F."/>
            <person name="Land M."/>
            <person name="Hauser L."/>
            <person name="Kyrpides N."/>
            <person name="Ivanova N."/>
            <person name="Biddle J.F."/>
            <person name="Zhang Z."/>
            <person name="Fitz-Gibbon S.T."/>
            <person name="Lowe T.M."/>
            <person name="Saltikov C."/>
            <person name="House C.H."/>
            <person name="Richardson P."/>
        </authorList>
    </citation>
    <scope>NUCLEOTIDE SEQUENCE [LARGE SCALE GENOMIC DNA]</scope>
    <source>
        <strain evidence="14">ATCC 700844 / DSM 13496 / JCM 10307 / IC-167</strain>
    </source>
</reference>
<evidence type="ECO:0000256" key="4">
    <source>
        <dbReference type="ARBA" id="ARBA00022989"/>
    </source>
</evidence>
<feature type="transmembrane region" description="Helical" evidence="11">
    <location>
        <begin position="12"/>
        <end position="34"/>
    </location>
</feature>
<dbReference type="Gene3D" id="3.10.580.10">
    <property type="entry name" value="CBS-domain"/>
    <property type="match status" value="2"/>
</dbReference>
<dbReference type="Pfam" id="PF00654">
    <property type="entry name" value="Voltage_CLC"/>
    <property type="match status" value="1"/>
</dbReference>
<dbReference type="OrthoDB" id="89900at2157"/>
<keyword evidence="6 11" id="KW-0472">Membrane</keyword>
<dbReference type="PANTHER" id="PTHR43427:SF6">
    <property type="entry name" value="CHLORIDE CHANNEL PROTEIN CLC-E"/>
    <property type="match status" value="1"/>
</dbReference>
<keyword evidence="4 11" id="KW-1133">Transmembrane helix</keyword>
<keyword evidence="7" id="KW-0869">Chloride channel</keyword>
<dbReference type="PANTHER" id="PTHR43427">
    <property type="entry name" value="CHLORIDE CHANNEL PROTEIN CLC-E"/>
    <property type="match status" value="1"/>
</dbReference>
<dbReference type="InterPro" id="IPR001807">
    <property type="entry name" value="ClC"/>
</dbReference>
<evidence type="ECO:0000313" key="14">
    <source>
        <dbReference type="Proteomes" id="UP000001137"/>
    </source>
</evidence>
<accession>A8MA93</accession>
<comment type="subcellular location">
    <subcellularLocation>
        <location evidence="1">Membrane</location>
        <topology evidence="1">Multi-pass membrane protein</topology>
    </subcellularLocation>
</comment>
<keyword evidence="10" id="KW-0129">CBS domain</keyword>
<feature type="transmembrane region" description="Helical" evidence="11">
    <location>
        <begin position="380"/>
        <end position="402"/>
    </location>
</feature>